<dbReference type="GO" id="GO:0005886">
    <property type="term" value="C:plasma membrane"/>
    <property type="evidence" value="ECO:0007669"/>
    <property type="project" value="TreeGrafter"/>
</dbReference>
<dbReference type="InterPro" id="IPR000433">
    <property type="entry name" value="Znf_ZZ"/>
</dbReference>
<name>A0A023ELF6_AEDAL</name>
<dbReference type="CDD" id="cd16448">
    <property type="entry name" value="RING-H2"/>
    <property type="match status" value="1"/>
</dbReference>
<dbReference type="PROSITE" id="PS01357">
    <property type="entry name" value="ZF_ZZ_1"/>
    <property type="match status" value="1"/>
</dbReference>
<dbReference type="PANTHER" id="PTHR12268">
    <property type="entry name" value="E3 UBIQUITIN-PROTEIN LIGASE KCMF1"/>
    <property type="match status" value="1"/>
</dbReference>
<keyword evidence="13" id="KW-0206">Cytoskeleton</keyword>
<protein>
    <recommendedName>
        <fullName evidence="6">E3 ubiquitin-protein ligase KCMF1</fullName>
    </recommendedName>
</protein>
<evidence type="ECO:0000259" key="16">
    <source>
        <dbReference type="PROSITE" id="PS50089"/>
    </source>
</evidence>
<feature type="domain" description="ZZ-type" evidence="17">
    <location>
        <begin position="41"/>
        <end position="97"/>
    </location>
</feature>
<dbReference type="PROSITE" id="PS50089">
    <property type="entry name" value="ZF_RING_2"/>
    <property type="match status" value="1"/>
</dbReference>
<evidence type="ECO:0000256" key="12">
    <source>
        <dbReference type="ARBA" id="ARBA00022837"/>
    </source>
</evidence>
<evidence type="ECO:0000256" key="1">
    <source>
        <dbReference type="ARBA" id="ARBA00004245"/>
    </source>
</evidence>
<dbReference type="InterPro" id="IPR001841">
    <property type="entry name" value="Znf_RING"/>
</dbReference>
<dbReference type="PROSITE" id="PS50157">
    <property type="entry name" value="ZINC_FINGER_C2H2_2"/>
    <property type="match status" value="1"/>
</dbReference>
<dbReference type="InterPro" id="IPR043145">
    <property type="entry name" value="Znf_ZZ_sf"/>
</dbReference>
<dbReference type="PANTHER" id="PTHR12268:SF14">
    <property type="entry name" value="DYSTROPHIN-1"/>
    <property type="match status" value="1"/>
</dbReference>
<evidence type="ECO:0000256" key="14">
    <source>
        <dbReference type="ARBA" id="ARBA00023228"/>
    </source>
</evidence>
<dbReference type="EMBL" id="GAPW01003525">
    <property type="protein sequence ID" value="JAC10073.1"/>
    <property type="molecule type" value="mRNA"/>
</dbReference>
<evidence type="ECO:0000256" key="2">
    <source>
        <dbReference type="ARBA" id="ARBA00004371"/>
    </source>
</evidence>
<keyword evidence="11" id="KW-0862">Zinc</keyword>
<keyword evidence="19" id="KW-0407">Ion channel</keyword>
<dbReference type="InterPro" id="IPR008598">
    <property type="entry name" value="Di19_Zn-bd"/>
</dbReference>
<dbReference type="InterPro" id="IPR050774">
    <property type="entry name" value="KCMF1/Dystrophin"/>
</dbReference>
<keyword evidence="7" id="KW-0963">Cytoplasm</keyword>
<evidence type="ECO:0000259" key="18">
    <source>
        <dbReference type="PROSITE" id="PS50157"/>
    </source>
</evidence>
<dbReference type="InterPro" id="IPR013087">
    <property type="entry name" value="Znf_C2H2_type"/>
</dbReference>
<keyword evidence="19" id="KW-0813">Transport</keyword>
<dbReference type="GO" id="GO:0008270">
    <property type="term" value="F:zinc ion binding"/>
    <property type="evidence" value="ECO:0007669"/>
    <property type="project" value="UniProtKB-KW"/>
</dbReference>
<feature type="non-terminal residue" evidence="19">
    <location>
        <position position="1"/>
    </location>
</feature>
<evidence type="ECO:0000256" key="7">
    <source>
        <dbReference type="ARBA" id="ARBA00022490"/>
    </source>
</evidence>
<dbReference type="GO" id="GO:0034220">
    <property type="term" value="P:monoatomic ion transmembrane transport"/>
    <property type="evidence" value="ECO:0007669"/>
    <property type="project" value="UniProtKB-KW"/>
</dbReference>
<accession>A0A023ELF6</accession>
<dbReference type="VEuPathDB" id="VectorBase:AALC636_037251"/>
<dbReference type="VEuPathDB" id="VectorBase:AALF006800"/>
<evidence type="ECO:0000256" key="15">
    <source>
        <dbReference type="PROSITE-ProRule" id="PRU00228"/>
    </source>
</evidence>
<evidence type="ECO:0000256" key="11">
    <source>
        <dbReference type="ARBA" id="ARBA00022833"/>
    </source>
</evidence>
<evidence type="ECO:0000259" key="17">
    <source>
        <dbReference type="PROSITE" id="PS50135"/>
    </source>
</evidence>
<dbReference type="GO" id="GO:0005770">
    <property type="term" value="C:late endosome"/>
    <property type="evidence" value="ECO:0007669"/>
    <property type="project" value="UniProtKB-SubCell"/>
</dbReference>
<keyword evidence="19" id="KW-0406">Ion transport</keyword>
<evidence type="ECO:0000256" key="9">
    <source>
        <dbReference type="ARBA" id="ARBA00022753"/>
    </source>
</evidence>
<organism evidence="19">
    <name type="scientific">Aedes albopictus</name>
    <name type="common">Asian tiger mosquito</name>
    <name type="synonym">Stegomyia albopicta</name>
    <dbReference type="NCBI Taxonomy" id="7160"/>
    <lineage>
        <taxon>Eukaryota</taxon>
        <taxon>Metazoa</taxon>
        <taxon>Ecdysozoa</taxon>
        <taxon>Arthropoda</taxon>
        <taxon>Hexapoda</taxon>
        <taxon>Insecta</taxon>
        <taxon>Pterygota</taxon>
        <taxon>Neoptera</taxon>
        <taxon>Endopterygota</taxon>
        <taxon>Diptera</taxon>
        <taxon>Nematocera</taxon>
        <taxon>Culicoidea</taxon>
        <taxon>Culicidae</taxon>
        <taxon>Culicinae</taxon>
        <taxon>Aedini</taxon>
        <taxon>Aedes</taxon>
        <taxon>Stegomyia</taxon>
    </lineage>
</organism>
<dbReference type="GO" id="GO:0023051">
    <property type="term" value="P:regulation of signaling"/>
    <property type="evidence" value="ECO:0007669"/>
    <property type="project" value="UniProtKB-ARBA"/>
</dbReference>
<feature type="domain" description="RING-type" evidence="16">
    <location>
        <begin position="210"/>
        <end position="252"/>
    </location>
</feature>
<keyword evidence="9" id="KW-0967">Endosome</keyword>
<comment type="subcellular location">
    <subcellularLocation>
        <location evidence="3">Cell membrane</location>
        <topology evidence="3">Peripheral membrane protein</topology>
        <orientation evidence="3">Cytoplasmic side</orientation>
    </subcellularLocation>
    <subcellularLocation>
        <location evidence="1">Cytoplasm</location>
        <location evidence="1">Cytoskeleton</location>
    </subcellularLocation>
    <subcellularLocation>
        <location evidence="4">Late endosome</location>
    </subcellularLocation>
    <subcellularLocation>
        <location evidence="2">Lysosome</location>
    </subcellularLocation>
</comment>
<evidence type="ECO:0000256" key="3">
    <source>
        <dbReference type="ARBA" id="ARBA00004413"/>
    </source>
</evidence>
<dbReference type="Pfam" id="PF05605">
    <property type="entry name" value="zf-Di19"/>
    <property type="match status" value="1"/>
</dbReference>
<evidence type="ECO:0000256" key="6">
    <source>
        <dbReference type="ARBA" id="ARBA00014999"/>
    </source>
</evidence>
<evidence type="ECO:0000256" key="5">
    <source>
        <dbReference type="ARBA" id="ARBA00010938"/>
    </source>
</evidence>
<dbReference type="Pfam" id="PF00569">
    <property type="entry name" value="ZZ"/>
    <property type="match status" value="1"/>
</dbReference>
<reference evidence="19" key="1">
    <citation type="journal article" date="2014" name="PLoS Negl. Trop. Dis.">
        <title>Identification and characterization of seminal fluid proteins in the Asian tiger mosquito, Aedes albopictus.</title>
        <authorList>
            <person name="Boes K.E."/>
            <person name="Ribeiro J.M."/>
            <person name="Wong A."/>
            <person name="Harrington L.C."/>
            <person name="Wolfner M.F."/>
            <person name="Sirot L.K."/>
        </authorList>
    </citation>
    <scope>NUCLEOTIDE SEQUENCE</scope>
    <source>
        <tissue evidence="19">Reproductive organs</tissue>
    </source>
</reference>
<dbReference type="SMART" id="SM00184">
    <property type="entry name" value="RING"/>
    <property type="match status" value="1"/>
</dbReference>
<evidence type="ECO:0000256" key="10">
    <source>
        <dbReference type="ARBA" id="ARBA00022771"/>
    </source>
</evidence>
<dbReference type="Pfam" id="PF13639">
    <property type="entry name" value="zf-RING_2"/>
    <property type="match status" value="1"/>
</dbReference>
<dbReference type="AlphaFoldDB" id="A0A023ELF6"/>
<keyword evidence="10 15" id="KW-0863">Zinc-finger</keyword>
<evidence type="ECO:0000313" key="19">
    <source>
        <dbReference type="EMBL" id="JAC10073.1"/>
    </source>
</evidence>
<comment type="similarity">
    <text evidence="5">Belongs to the KCMF1 family.</text>
</comment>
<feature type="domain" description="C2H2-type" evidence="18">
    <location>
        <begin position="113"/>
        <end position="141"/>
    </location>
</feature>
<dbReference type="InterPro" id="IPR013083">
    <property type="entry name" value="Znf_RING/FYVE/PHD"/>
</dbReference>
<keyword evidence="12" id="KW-0106">Calcium</keyword>
<dbReference type="SUPFAM" id="SSF57850">
    <property type="entry name" value="RING/U-box"/>
    <property type="match status" value="2"/>
</dbReference>
<dbReference type="Gene3D" id="3.30.40.10">
    <property type="entry name" value="Zinc/RING finger domain, C3HC4 (zinc finger)"/>
    <property type="match status" value="1"/>
</dbReference>
<proteinExistence type="evidence at transcript level"/>
<evidence type="ECO:0000256" key="4">
    <source>
        <dbReference type="ARBA" id="ARBA00004603"/>
    </source>
</evidence>
<dbReference type="GO" id="GO:0010646">
    <property type="term" value="P:regulation of cell communication"/>
    <property type="evidence" value="ECO:0007669"/>
    <property type="project" value="UniProtKB-ARBA"/>
</dbReference>
<dbReference type="Gene3D" id="3.30.60.90">
    <property type="match status" value="1"/>
</dbReference>
<dbReference type="VEuPathDB" id="VectorBase:AALFPA_075538"/>
<dbReference type="GO" id="GO:0005764">
    <property type="term" value="C:lysosome"/>
    <property type="evidence" value="ECO:0007669"/>
    <property type="project" value="UniProtKB-SubCell"/>
</dbReference>
<evidence type="ECO:0000256" key="13">
    <source>
        <dbReference type="ARBA" id="ARBA00023212"/>
    </source>
</evidence>
<keyword evidence="14" id="KW-0458">Lysosome</keyword>
<keyword evidence="8" id="KW-0479">Metal-binding</keyword>
<evidence type="ECO:0000256" key="8">
    <source>
        <dbReference type="ARBA" id="ARBA00022723"/>
    </source>
</evidence>
<dbReference type="PROSITE" id="PS50135">
    <property type="entry name" value="ZF_ZZ_2"/>
    <property type="match status" value="1"/>
</dbReference>
<dbReference type="SMART" id="SM00291">
    <property type="entry name" value="ZnF_ZZ"/>
    <property type="match status" value="1"/>
</dbReference>
<sequence>CKNRVHRLQVREQRRQAKSTAVRTVASGRFGTPSYTMSKIHEGINCDVCGVRNFPGIRYACLSCHDYDLCESCQQRGAFSKTHAPYHPLQPVPTQYDFVQKFQHSATKEFQIYRCPHCGQDGFGLSALLTHLKAVHPECKNRVRCPVCVTFRIGRYGSDLLDWSLAFHIENGHMGFNTDVEHTFKTLQYAATSYSRGNPSWSIDADGAVCSICTAKLGTNGNIYSFLPCGHGFHRSCIDSWLENNNLSCPICLVPK</sequence>